<gene>
    <name evidence="1" type="ORF">HMPREF0091_11171</name>
</gene>
<dbReference type="AlphaFoldDB" id="F1T6M5"/>
<keyword evidence="2" id="KW-1185">Reference proteome</keyword>
<sequence length="46" mass="5364">MHIAHKLILQTKTPHIAARPLHQRLARALHNFTQILPNEFLHFTST</sequence>
<dbReference type="Proteomes" id="UP000005947">
    <property type="component" value="Unassembled WGS sequence"/>
</dbReference>
<evidence type="ECO:0000313" key="1">
    <source>
        <dbReference type="EMBL" id="EGF22845.1"/>
    </source>
</evidence>
<reference evidence="1 2" key="1">
    <citation type="submission" date="2011-02" db="EMBL/GenBank/DDBJ databases">
        <authorList>
            <person name="Muzny D."/>
            <person name="Qin X."/>
            <person name="Buhay C."/>
            <person name="Dugan-Rocha S."/>
            <person name="Ding Y."/>
            <person name="Chen G."/>
            <person name="Hawes A."/>
            <person name="Holder M."/>
            <person name="Jhangiani S."/>
            <person name="Johnson A."/>
            <person name="Khan Z."/>
            <person name="Li Z."/>
            <person name="Liu W."/>
            <person name="Liu X."/>
            <person name="Perez L."/>
            <person name="Shen H."/>
            <person name="Wang Q."/>
            <person name="Watt J."/>
            <person name="Xi L."/>
            <person name="Xin Y."/>
            <person name="Zhou J."/>
            <person name="Deng J."/>
            <person name="Jiang H."/>
            <person name="Liu Y."/>
            <person name="Qu J."/>
            <person name="Song X.-Z."/>
            <person name="Zhang L."/>
            <person name="Villasana D."/>
            <person name="Johnson A."/>
            <person name="Liu J."/>
            <person name="Liyanage D."/>
            <person name="Lorensuhewa L."/>
            <person name="Robinson T."/>
            <person name="Song A."/>
            <person name="Song B.-B."/>
            <person name="Dinh H."/>
            <person name="Thornton R."/>
            <person name="Coyle M."/>
            <person name="Francisco L."/>
            <person name="Jackson L."/>
            <person name="Javaid M."/>
            <person name="Korchina V."/>
            <person name="Kovar C."/>
            <person name="Mata R."/>
            <person name="Mathew T."/>
            <person name="Ngo R."/>
            <person name="Nguyen L."/>
            <person name="Nguyen N."/>
            <person name="Okwuonu G."/>
            <person name="Ongeri F."/>
            <person name="Pham C."/>
            <person name="Simmons D."/>
            <person name="Wilczek-Boney K."/>
            <person name="Hale W."/>
            <person name="Jakkamsetti A."/>
            <person name="Pham P."/>
            <person name="Ruth R."/>
            <person name="San Lucas F."/>
            <person name="Warren J."/>
            <person name="Zhang J."/>
            <person name="Zhao Z."/>
            <person name="Zhou C."/>
            <person name="Zhu D."/>
            <person name="Lee S."/>
            <person name="Bess C."/>
            <person name="Blankenburg K."/>
            <person name="Forbes L."/>
            <person name="Fu Q."/>
            <person name="Gubbala S."/>
            <person name="Hirani K."/>
            <person name="Jayaseelan J.C."/>
            <person name="Lara F."/>
            <person name="Munidasa M."/>
            <person name="Palculict T."/>
            <person name="Patil S."/>
            <person name="Pu L.-L."/>
            <person name="Saada N."/>
            <person name="Tang L."/>
            <person name="Weissenberger G."/>
            <person name="Zhu Y."/>
            <person name="Hemphill L."/>
            <person name="Shang Y."/>
            <person name="Youmans B."/>
            <person name="Ayvaz T."/>
            <person name="Ross M."/>
            <person name="Santibanez J."/>
            <person name="Aqrawi P."/>
            <person name="Gross S."/>
            <person name="Joshi V."/>
            <person name="Fowler G."/>
            <person name="Nazareth L."/>
            <person name="Reid J."/>
            <person name="Worley K."/>
            <person name="Petrosino J."/>
            <person name="Highlander S."/>
            <person name="Gibbs R."/>
        </authorList>
    </citation>
    <scope>NUCLEOTIDE SEQUENCE [LARGE SCALE GENOMIC DNA]</scope>
    <source>
        <strain evidence="1 2">DSM 15829</strain>
    </source>
</reference>
<comment type="caution">
    <text evidence="1">The sequence shown here is derived from an EMBL/GenBank/DDBJ whole genome shotgun (WGS) entry which is preliminary data.</text>
</comment>
<evidence type="ECO:0000313" key="2">
    <source>
        <dbReference type="Proteomes" id="UP000005947"/>
    </source>
</evidence>
<protein>
    <submittedName>
        <fullName evidence="1">Uncharacterized protein</fullName>
    </submittedName>
</protein>
<proteinExistence type="predicted"/>
<dbReference type="EMBL" id="ACGK02000004">
    <property type="protein sequence ID" value="EGF22845.1"/>
    <property type="molecule type" value="Genomic_DNA"/>
</dbReference>
<accession>F1T6M5</accession>
<organism evidence="1 2">
    <name type="scientific">Fannyhessea vaginae DSM 15829</name>
    <dbReference type="NCBI Taxonomy" id="525256"/>
    <lineage>
        <taxon>Bacteria</taxon>
        <taxon>Bacillati</taxon>
        <taxon>Actinomycetota</taxon>
        <taxon>Coriobacteriia</taxon>
        <taxon>Coriobacteriales</taxon>
        <taxon>Atopobiaceae</taxon>
        <taxon>Fannyhessea</taxon>
    </lineage>
</organism>
<name>F1T6M5_9ACTN</name>